<feature type="domain" description="Siroheme synthase central" evidence="8">
    <location>
        <begin position="116"/>
        <end position="142"/>
    </location>
</feature>
<dbReference type="EC" id="1.3.1.76" evidence="2"/>
<dbReference type="PANTHER" id="PTHR35330:SF1">
    <property type="entry name" value="SIROHEME BIOSYNTHESIS PROTEIN MET8"/>
    <property type="match status" value="1"/>
</dbReference>
<evidence type="ECO:0000313" key="10">
    <source>
        <dbReference type="Proteomes" id="UP000008467"/>
    </source>
</evidence>
<dbReference type="SUPFAM" id="SSF75615">
    <property type="entry name" value="Siroheme synthase middle domains-like"/>
    <property type="match status" value="1"/>
</dbReference>
<dbReference type="Pfam" id="PF14824">
    <property type="entry name" value="Sirohm_synth_M"/>
    <property type="match status" value="1"/>
</dbReference>
<dbReference type="GO" id="GO:0004325">
    <property type="term" value="F:ferrochelatase activity"/>
    <property type="evidence" value="ECO:0007669"/>
    <property type="project" value="InterPro"/>
</dbReference>
<evidence type="ECO:0000256" key="2">
    <source>
        <dbReference type="ARBA" id="ARBA00012400"/>
    </source>
</evidence>
<evidence type="ECO:0000256" key="3">
    <source>
        <dbReference type="ARBA" id="ARBA00023002"/>
    </source>
</evidence>
<sequence length="199" mass="22238">MYYPMMINLAFFKCLIIGGGHIAYQKAKMLLAYGATVTVLSPEFCEEIKCLEGQMNLLKASYSEDYLLAFQLVIAATNDRACNATIGKACKKQGKLCDVVTDQALSSFLVPAGIRRGDLIISVSTQGKSPALAAKIKKELESLYDESYSDYVACLGEWRATIKKEIKDEEERRRLLKYIITLDQETLKSISLKELSRVL</sequence>
<dbReference type="Gene3D" id="1.10.8.610">
    <property type="entry name" value="SirC, precorrin-2 dehydrogenase, C-terminal helical domain-like"/>
    <property type="match status" value="1"/>
</dbReference>
<keyword evidence="10" id="KW-1185">Reference proteome</keyword>
<dbReference type="InterPro" id="IPR036291">
    <property type="entry name" value="NAD(P)-bd_dom_sf"/>
</dbReference>
<dbReference type="Pfam" id="PF13241">
    <property type="entry name" value="NAD_binding_7"/>
    <property type="match status" value="1"/>
</dbReference>
<dbReference type="InterPro" id="IPR028281">
    <property type="entry name" value="Sirohaem_synthase_central"/>
</dbReference>
<keyword evidence="7" id="KW-0472">Membrane</keyword>
<dbReference type="NCBIfam" id="TIGR01470">
    <property type="entry name" value="cysG_Nterm"/>
    <property type="match status" value="1"/>
</dbReference>
<dbReference type="AlphaFoldDB" id="F2JN77"/>
<comment type="catalytic activity">
    <reaction evidence="6">
        <text>precorrin-2 + NAD(+) = sirohydrochlorin + NADH + 2 H(+)</text>
        <dbReference type="Rhea" id="RHEA:15613"/>
        <dbReference type="ChEBI" id="CHEBI:15378"/>
        <dbReference type="ChEBI" id="CHEBI:57540"/>
        <dbReference type="ChEBI" id="CHEBI:57945"/>
        <dbReference type="ChEBI" id="CHEBI:58351"/>
        <dbReference type="ChEBI" id="CHEBI:58827"/>
        <dbReference type="EC" id="1.3.1.76"/>
    </reaction>
</comment>
<dbReference type="GO" id="GO:0019354">
    <property type="term" value="P:siroheme biosynthetic process"/>
    <property type="evidence" value="ECO:0007669"/>
    <property type="project" value="UniProtKB-UniPathway"/>
</dbReference>
<dbReference type="KEGG" id="cle:Clole_1808"/>
<protein>
    <recommendedName>
        <fullName evidence="2">precorrin-2 dehydrogenase</fullName>
        <ecNumber evidence="2">1.3.1.76</ecNumber>
    </recommendedName>
</protein>
<dbReference type="HOGENOM" id="CLU_011276_8_3_9"/>
<reference evidence="9 10" key="1">
    <citation type="journal article" date="2011" name="J. Bacteriol.">
        <title>Complete genome sequence of the cellulose-degrading bacterium Cellulosilyticum lentocellum.</title>
        <authorList>
            <consortium name="US DOE Joint Genome Institute"/>
            <person name="Miller D.A."/>
            <person name="Suen G."/>
            <person name="Bruce D."/>
            <person name="Copeland A."/>
            <person name="Cheng J.F."/>
            <person name="Detter C."/>
            <person name="Goodwin L.A."/>
            <person name="Han C.S."/>
            <person name="Hauser L.J."/>
            <person name="Land M.L."/>
            <person name="Lapidus A."/>
            <person name="Lucas S."/>
            <person name="Meincke L."/>
            <person name="Pitluck S."/>
            <person name="Tapia R."/>
            <person name="Teshima H."/>
            <person name="Woyke T."/>
            <person name="Fox B.G."/>
            <person name="Angert E.R."/>
            <person name="Currie C.R."/>
        </authorList>
    </citation>
    <scope>NUCLEOTIDE SEQUENCE [LARGE SCALE GENOMIC DNA]</scope>
    <source>
        <strain evidence="10">ATCC 49066 / DSM 5427 / NCIMB 11756 / RHM5</strain>
    </source>
</reference>
<dbReference type="PANTHER" id="PTHR35330">
    <property type="entry name" value="SIROHEME BIOSYNTHESIS PROTEIN MET8"/>
    <property type="match status" value="1"/>
</dbReference>
<evidence type="ECO:0000259" key="8">
    <source>
        <dbReference type="Pfam" id="PF14824"/>
    </source>
</evidence>
<dbReference type="SUPFAM" id="SSF51735">
    <property type="entry name" value="NAD(P)-binding Rossmann-fold domains"/>
    <property type="match status" value="1"/>
</dbReference>
<dbReference type="InterPro" id="IPR028161">
    <property type="entry name" value="Met8-like"/>
</dbReference>
<evidence type="ECO:0000256" key="4">
    <source>
        <dbReference type="ARBA" id="ARBA00023027"/>
    </source>
</evidence>
<dbReference type="InterPro" id="IPR006367">
    <property type="entry name" value="Sirohaem_synthase_N"/>
</dbReference>
<keyword evidence="3" id="KW-0560">Oxidoreductase</keyword>
<evidence type="ECO:0000313" key="9">
    <source>
        <dbReference type="EMBL" id="ADZ83531.1"/>
    </source>
</evidence>
<proteinExistence type="predicted"/>
<feature type="transmembrane region" description="Helical" evidence="7">
    <location>
        <begin position="6"/>
        <end position="24"/>
    </location>
</feature>
<keyword evidence="7" id="KW-1133">Transmembrane helix</keyword>
<keyword evidence="4" id="KW-0520">NAD</keyword>
<gene>
    <name evidence="9" type="ordered locus">Clole_1808</name>
</gene>
<dbReference type="GO" id="GO:0043115">
    <property type="term" value="F:precorrin-2 dehydrogenase activity"/>
    <property type="evidence" value="ECO:0007669"/>
    <property type="project" value="UniProtKB-EC"/>
</dbReference>
<evidence type="ECO:0000256" key="5">
    <source>
        <dbReference type="ARBA" id="ARBA00023244"/>
    </source>
</evidence>
<evidence type="ECO:0000256" key="7">
    <source>
        <dbReference type="SAM" id="Phobius"/>
    </source>
</evidence>
<evidence type="ECO:0000256" key="1">
    <source>
        <dbReference type="ARBA" id="ARBA00005010"/>
    </source>
</evidence>
<organism evidence="9 10">
    <name type="scientific">Cellulosilyticum lentocellum (strain ATCC 49066 / DSM 5427 / NCIMB 11756 / RHM5)</name>
    <name type="common">Clostridium lentocellum</name>
    <dbReference type="NCBI Taxonomy" id="642492"/>
    <lineage>
        <taxon>Bacteria</taxon>
        <taxon>Bacillati</taxon>
        <taxon>Bacillota</taxon>
        <taxon>Clostridia</taxon>
        <taxon>Lachnospirales</taxon>
        <taxon>Cellulosilyticaceae</taxon>
        <taxon>Cellulosilyticum</taxon>
    </lineage>
</organism>
<dbReference type="InterPro" id="IPR042518">
    <property type="entry name" value="SirC_C"/>
</dbReference>
<keyword evidence="5" id="KW-0627">Porphyrin biosynthesis</keyword>
<dbReference type="STRING" id="642492.Clole_1808"/>
<evidence type="ECO:0000256" key="6">
    <source>
        <dbReference type="ARBA" id="ARBA00047561"/>
    </source>
</evidence>
<dbReference type="Proteomes" id="UP000008467">
    <property type="component" value="Chromosome"/>
</dbReference>
<name>F2JN77_CELLD</name>
<dbReference type="UniPathway" id="UPA00262">
    <property type="reaction ID" value="UER00222"/>
</dbReference>
<comment type="pathway">
    <text evidence="1">Porphyrin-containing compound metabolism; siroheme biosynthesis; sirohydrochlorin from precorrin-2: step 1/1.</text>
</comment>
<accession>F2JN77</accession>
<dbReference type="Gene3D" id="3.40.50.720">
    <property type="entry name" value="NAD(P)-binding Rossmann-like Domain"/>
    <property type="match status" value="1"/>
</dbReference>
<dbReference type="EMBL" id="CP002582">
    <property type="protein sequence ID" value="ADZ83531.1"/>
    <property type="molecule type" value="Genomic_DNA"/>
</dbReference>
<dbReference type="eggNOG" id="COG1648">
    <property type="taxonomic scope" value="Bacteria"/>
</dbReference>
<keyword evidence="7" id="KW-0812">Transmembrane</keyword>